<dbReference type="HOGENOM" id="CLU_3043050_0_0_6"/>
<dbReference type="Proteomes" id="UP000007838">
    <property type="component" value="Chromosome"/>
</dbReference>
<evidence type="ECO:0000313" key="1">
    <source>
        <dbReference type="EMBL" id="AEW75720.1"/>
    </source>
</evidence>
<gene>
    <name evidence="1" type="ORF">EcWSU1_04292</name>
</gene>
<proteinExistence type="predicted"/>
<sequence>MNFKTQNIHSEWMTTVRVSKIMMLSSCMKGALTGKKNDPANAAGHLELSGLVEA</sequence>
<name>G8LJY7_9ENTR</name>
<evidence type="ECO:0000313" key="2">
    <source>
        <dbReference type="Proteomes" id="UP000007838"/>
    </source>
</evidence>
<accession>G8LJY7</accession>
<dbReference type="KEGG" id="eec:EcWSU1_04292"/>
<dbReference type="EMBL" id="CP002886">
    <property type="protein sequence ID" value="AEW75720.1"/>
    <property type="molecule type" value="Genomic_DNA"/>
</dbReference>
<protein>
    <submittedName>
        <fullName evidence="1">Uncharacterized protein</fullName>
    </submittedName>
</protein>
<dbReference type="AlphaFoldDB" id="G8LJY7"/>
<organism evidence="1 2">
    <name type="scientific">Enterobacter ludwigii</name>
    <dbReference type="NCBI Taxonomy" id="299767"/>
    <lineage>
        <taxon>Bacteria</taxon>
        <taxon>Pseudomonadati</taxon>
        <taxon>Pseudomonadota</taxon>
        <taxon>Gammaproteobacteria</taxon>
        <taxon>Enterobacterales</taxon>
        <taxon>Enterobacteriaceae</taxon>
        <taxon>Enterobacter</taxon>
        <taxon>Enterobacter cloacae complex</taxon>
    </lineage>
</organism>
<reference evidence="1 2" key="1">
    <citation type="journal article" date="2011" name="Stand. Genomic Sci.">
        <title>Complete genome of the onion pathogen Enterobacter cloacae EcWSU1.</title>
        <authorList>
            <person name="Humann J.L."/>
            <person name="Wildung M."/>
            <person name="Cheng C.H."/>
            <person name="Lee T."/>
            <person name="Stewart J.E."/>
            <person name="Drew J.C."/>
            <person name="Triplett E.W."/>
            <person name="Main D."/>
            <person name="Schroeder B.K."/>
        </authorList>
    </citation>
    <scope>NUCLEOTIDE SEQUENCE [LARGE SCALE GENOMIC DNA]</scope>
    <source>
        <strain evidence="1 2">EcWSU1</strain>
    </source>
</reference>